<keyword evidence="3 4" id="KW-0808">Transferase</keyword>
<comment type="similarity">
    <text evidence="1 4">Belongs to the UDP-glycosyltransferase family.</text>
</comment>
<organism evidence="7 8">
    <name type="scientific">Helobdella robusta</name>
    <name type="common">Californian leech</name>
    <dbReference type="NCBI Taxonomy" id="6412"/>
    <lineage>
        <taxon>Eukaryota</taxon>
        <taxon>Metazoa</taxon>
        <taxon>Spiralia</taxon>
        <taxon>Lophotrochozoa</taxon>
        <taxon>Annelida</taxon>
        <taxon>Clitellata</taxon>
        <taxon>Hirudinea</taxon>
        <taxon>Rhynchobdellida</taxon>
        <taxon>Glossiphoniidae</taxon>
        <taxon>Helobdella</taxon>
    </lineage>
</organism>
<dbReference type="InterPro" id="IPR035595">
    <property type="entry name" value="UDP_glycos_trans_CS"/>
</dbReference>
<dbReference type="RefSeq" id="XP_009020238.1">
    <property type="nucleotide sequence ID" value="XM_009021990.1"/>
</dbReference>
<evidence type="ECO:0000256" key="1">
    <source>
        <dbReference type="ARBA" id="ARBA00009995"/>
    </source>
</evidence>
<dbReference type="AlphaFoldDB" id="T1F886"/>
<accession>T1F886</accession>
<evidence type="ECO:0000256" key="5">
    <source>
        <dbReference type="RuleBase" id="RU362059"/>
    </source>
</evidence>
<dbReference type="GO" id="GO:0016020">
    <property type="term" value="C:membrane"/>
    <property type="evidence" value="ECO:0007669"/>
    <property type="project" value="UniProtKB-SubCell"/>
</dbReference>
<dbReference type="PROSITE" id="PS00375">
    <property type="entry name" value="UDPGT"/>
    <property type="match status" value="1"/>
</dbReference>
<evidence type="ECO:0000256" key="3">
    <source>
        <dbReference type="ARBA" id="ARBA00022679"/>
    </source>
</evidence>
<dbReference type="InParanoid" id="T1F886"/>
<dbReference type="CTD" id="20205035"/>
<dbReference type="Proteomes" id="UP000015101">
    <property type="component" value="Unassembled WGS sequence"/>
</dbReference>
<dbReference type="GO" id="GO:0015020">
    <property type="term" value="F:glucuronosyltransferase activity"/>
    <property type="evidence" value="ECO:0007669"/>
    <property type="project" value="UniProtKB-EC"/>
</dbReference>
<proteinExistence type="inferred from homology"/>
<dbReference type="EC" id="2.4.1.17" evidence="5"/>
<feature type="transmembrane region" description="Helical" evidence="5">
    <location>
        <begin position="240"/>
        <end position="264"/>
    </location>
</feature>
<dbReference type="PANTHER" id="PTHR48043:SF145">
    <property type="entry name" value="FI06409P-RELATED"/>
    <property type="match status" value="1"/>
</dbReference>
<dbReference type="Pfam" id="PF00201">
    <property type="entry name" value="UDPGT"/>
    <property type="match status" value="1"/>
</dbReference>
<keyword evidence="5" id="KW-0812">Transmembrane</keyword>
<dbReference type="HOGENOM" id="CLU_1016637_0_0_1"/>
<dbReference type="InterPro" id="IPR050271">
    <property type="entry name" value="UDP-glycosyltransferase"/>
</dbReference>
<gene>
    <name evidence="7" type="primary">20205035</name>
    <name evidence="6" type="ORF">HELRODRAFT_174542</name>
</gene>
<dbReference type="eggNOG" id="KOG1192">
    <property type="taxonomic scope" value="Eukaryota"/>
</dbReference>
<dbReference type="GeneID" id="20205035"/>
<evidence type="ECO:0000256" key="2">
    <source>
        <dbReference type="ARBA" id="ARBA00022676"/>
    </source>
</evidence>
<evidence type="ECO:0000313" key="8">
    <source>
        <dbReference type="Proteomes" id="UP000015101"/>
    </source>
</evidence>
<comment type="subcellular location">
    <subcellularLocation>
        <location evidence="5">Membrane</location>
        <topology evidence="5">Single-pass membrane protein</topology>
    </subcellularLocation>
</comment>
<evidence type="ECO:0000313" key="7">
    <source>
        <dbReference type="EnsemblMetazoa" id="HelroP174542"/>
    </source>
</evidence>
<evidence type="ECO:0000256" key="4">
    <source>
        <dbReference type="RuleBase" id="RU003718"/>
    </source>
</evidence>
<keyword evidence="5" id="KW-0472">Membrane</keyword>
<sequence>MISHVLEQAAVASVLLAAGHEVHIILESKFDRNLVKKFKNESIHLQFFEEDVGFLRFSSTLQLLPTCFSKPCLGCRSDVFSGLTTAEKCYMPKSTVAKFLRAFGALNETVIAKLYIDENDNELKSQIPSNVLTLNWLPQNDVLGHLSTKLFITHCGNNGQHEALYHGVPMLGFPLFAEQDVNCRRMHVLNFERTMNIFEFSDTELLNQPMTARGKILFWIEHVIKHGGDHLRSEAIDLPLYQFLCLDTVADLVVFVAAVGYALMRISALALRRI</sequence>
<dbReference type="OrthoDB" id="5835829at2759"/>
<dbReference type="PANTHER" id="PTHR48043">
    <property type="entry name" value="EG:EG0003.4 PROTEIN-RELATED"/>
    <property type="match status" value="1"/>
</dbReference>
<reference evidence="8" key="1">
    <citation type="submission" date="2012-12" db="EMBL/GenBank/DDBJ databases">
        <authorList>
            <person name="Hellsten U."/>
            <person name="Grimwood J."/>
            <person name="Chapman J.A."/>
            <person name="Shapiro H."/>
            <person name="Aerts A."/>
            <person name="Otillar R.P."/>
            <person name="Terry A.Y."/>
            <person name="Boore J.L."/>
            <person name="Simakov O."/>
            <person name="Marletaz F."/>
            <person name="Cho S.-J."/>
            <person name="Edsinger-Gonzales E."/>
            <person name="Havlak P."/>
            <person name="Kuo D.-H."/>
            <person name="Larsson T."/>
            <person name="Lv J."/>
            <person name="Arendt D."/>
            <person name="Savage R."/>
            <person name="Osoegawa K."/>
            <person name="de Jong P."/>
            <person name="Lindberg D.R."/>
            <person name="Seaver E.C."/>
            <person name="Weisblat D.A."/>
            <person name="Putnam N.H."/>
            <person name="Grigoriev I.V."/>
            <person name="Rokhsar D.S."/>
        </authorList>
    </citation>
    <scope>NUCLEOTIDE SEQUENCE</scope>
</reference>
<reference evidence="6 8" key="2">
    <citation type="journal article" date="2013" name="Nature">
        <title>Insights into bilaterian evolution from three spiralian genomes.</title>
        <authorList>
            <person name="Simakov O."/>
            <person name="Marletaz F."/>
            <person name="Cho S.J."/>
            <person name="Edsinger-Gonzales E."/>
            <person name="Havlak P."/>
            <person name="Hellsten U."/>
            <person name="Kuo D.H."/>
            <person name="Larsson T."/>
            <person name="Lv J."/>
            <person name="Arendt D."/>
            <person name="Savage R."/>
            <person name="Osoegawa K."/>
            <person name="de Jong P."/>
            <person name="Grimwood J."/>
            <person name="Chapman J.A."/>
            <person name="Shapiro H."/>
            <person name="Aerts A."/>
            <person name="Otillar R.P."/>
            <person name="Terry A.Y."/>
            <person name="Boore J.L."/>
            <person name="Grigoriev I.V."/>
            <person name="Lindberg D.R."/>
            <person name="Seaver E.C."/>
            <person name="Weisblat D.A."/>
            <person name="Putnam N.H."/>
            <person name="Rokhsar D.S."/>
        </authorList>
    </citation>
    <scope>NUCLEOTIDE SEQUENCE</scope>
</reference>
<dbReference type="EMBL" id="KB096743">
    <property type="protein sequence ID" value="ESO01584.1"/>
    <property type="molecule type" value="Genomic_DNA"/>
</dbReference>
<dbReference type="FunCoup" id="T1F886">
    <property type="interactions" value="122"/>
</dbReference>
<keyword evidence="8" id="KW-1185">Reference proteome</keyword>
<protein>
    <recommendedName>
        <fullName evidence="5">UDP-glucuronosyltransferase</fullName>
        <ecNumber evidence="5">2.4.1.17</ecNumber>
    </recommendedName>
</protein>
<name>T1F886_HELRO</name>
<dbReference type="SUPFAM" id="SSF53756">
    <property type="entry name" value="UDP-Glycosyltransferase/glycogen phosphorylase"/>
    <property type="match status" value="1"/>
</dbReference>
<comment type="catalytic activity">
    <reaction evidence="5">
        <text>glucuronate acceptor + UDP-alpha-D-glucuronate = acceptor beta-D-glucuronoside + UDP + H(+)</text>
        <dbReference type="Rhea" id="RHEA:21032"/>
        <dbReference type="ChEBI" id="CHEBI:15378"/>
        <dbReference type="ChEBI" id="CHEBI:58052"/>
        <dbReference type="ChEBI" id="CHEBI:58223"/>
        <dbReference type="ChEBI" id="CHEBI:132367"/>
        <dbReference type="ChEBI" id="CHEBI:132368"/>
        <dbReference type="EC" id="2.4.1.17"/>
    </reaction>
</comment>
<reference evidence="7" key="3">
    <citation type="submission" date="2015-06" db="UniProtKB">
        <authorList>
            <consortium name="EnsemblMetazoa"/>
        </authorList>
    </citation>
    <scope>IDENTIFICATION</scope>
</reference>
<keyword evidence="5" id="KW-1133">Transmembrane helix</keyword>
<dbReference type="Gene3D" id="3.40.50.2000">
    <property type="entry name" value="Glycogen Phosphorylase B"/>
    <property type="match status" value="1"/>
</dbReference>
<dbReference type="KEGG" id="hro:HELRODRAFT_174542"/>
<dbReference type="EnsemblMetazoa" id="HelroT174542">
    <property type="protein sequence ID" value="HelroP174542"/>
    <property type="gene ID" value="HelroG174542"/>
</dbReference>
<dbReference type="InterPro" id="IPR002213">
    <property type="entry name" value="UDP_glucos_trans"/>
</dbReference>
<evidence type="ECO:0000313" key="6">
    <source>
        <dbReference type="EMBL" id="ESO01584.1"/>
    </source>
</evidence>
<keyword evidence="2 4" id="KW-0328">Glycosyltransferase</keyword>
<dbReference type="GO" id="GO:0008194">
    <property type="term" value="F:UDP-glycosyltransferase activity"/>
    <property type="evidence" value="ECO:0000318"/>
    <property type="project" value="GO_Central"/>
</dbReference>
<dbReference type="EMBL" id="AMQM01004953">
    <property type="status" value="NOT_ANNOTATED_CDS"/>
    <property type="molecule type" value="Genomic_DNA"/>
</dbReference>